<feature type="domain" description="ChsH2 rubredoxin-like zinc ribbon" evidence="1">
    <location>
        <begin position="351"/>
        <end position="374"/>
    </location>
</feature>
<keyword evidence="3" id="KW-1185">Reference proteome</keyword>
<dbReference type="InterPro" id="IPR012340">
    <property type="entry name" value="NA-bd_OB-fold"/>
</dbReference>
<dbReference type="Proteomes" id="UP001056035">
    <property type="component" value="Chromosome"/>
</dbReference>
<dbReference type="InterPro" id="IPR016039">
    <property type="entry name" value="Thiolase-like"/>
</dbReference>
<dbReference type="EMBL" id="CP098502">
    <property type="protein sequence ID" value="UTI63296.1"/>
    <property type="molecule type" value="Genomic_DNA"/>
</dbReference>
<dbReference type="Gene3D" id="3.40.47.10">
    <property type="match status" value="1"/>
</dbReference>
<evidence type="ECO:0000259" key="1">
    <source>
        <dbReference type="Pfam" id="PF12172"/>
    </source>
</evidence>
<proteinExistence type="predicted"/>
<evidence type="ECO:0000313" key="2">
    <source>
        <dbReference type="EMBL" id="UTI63296.1"/>
    </source>
</evidence>
<dbReference type="InterPro" id="IPR022002">
    <property type="entry name" value="ChsH2_Znr"/>
</dbReference>
<dbReference type="SUPFAM" id="SSF53901">
    <property type="entry name" value="Thiolase-like"/>
    <property type="match status" value="1"/>
</dbReference>
<dbReference type="Pfam" id="PF12172">
    <property type="entry name" value="zf-ChsH2"/>
    <property type="match status" value="1"/>
</dbReference>
<gene>
    <name evidence="2" type="ORF">NBH00_18285</name>
</gene>
<accession>A0ABY5DNQ5</accession>
<reference evidence="2 3" key="1">
    <citation type="submission" date="2022-06" db="EMBL/GenBank/DDBJ databases">
        <title>Paraconexibacter antarcticus.</title>
        <authorList>
            <person name="Kim C.S."/>
        </authorList>
    </citation>
    <scope>NUCLEOTIDE SEQUENCE [LARGE SCALE GENOMIC DNA]</scope>
    <source>
        <strain evidence="2 3">02-257</strain>
    </source>
</reference>
<protein>
    <submittedName>
        <fullName evidence="2">Zinc ribbon domain-containing protein</fullName>
    </submittedName>
</protein>
<dbReference type="SUPFAM" id="SSF50249">
    <property type="entry name" value="Nucleic acid-binding proteins"/>
    <property type="match status" value="1"/>
</dbReference>
<name>A0ABY5DNQ5_9ACTN</name>
<sequence length="475" mass="49020">MSTTAIVGYGAYVPRYRLKRSDIAATLGTPPGRGARLVASYDEDSTSMAVEAARATLGGSRDLGALYFATTAPAYVDKSNAAIVHAALGLGERCLAADTGGAVRSATAALRAAALDHGLAVFADVRGGRPGSADERDGADAAVALAFGHASDEQAIAEILATVSISGEVHDRWRLPGESSSHTWEERFAVGFLTAAATKATAAVLGEAGITGAPEHVVVSSPHTRAAAQVRRGFAKEAIVDGPVLAGGHAGTADIGLQLIAALDRAAPGDTILAVQISDGCDALVLRVLPGALQAPNRGKLAVALAGGEPVPYPAYLTWRGRLDREPPRRPEPTPPAGPPVARNASWKFGFVGSRCTACDHVHLPPQRVCTGCGVVDAMEDVRMADRPATVANLTVDRLAYSLAPPVTNVVLDFDGGGRFACQVADAAFGSVALGDRMDLTFRRLFTAGGIHNYFWKARPLDVAATGATEAAHGQ</sequence>
<organism evidence="2 3">
    <name type="scientific">Paraconexibacter antarcticus</name>
    <dbReference type="NCBI Taxonomy" id="2949664"/>
    <lineage>
        <taxon>Bacteria</taxon>
        <taxon>Bacillati</taxon>
        <taxon>Actinomycetota</taxon>
        <taxon>Thermoleophilia</taxon>
        <taxon>Solirubrobacterales</taxon>
        <taxon>Paraconexibacteraceae</taxon>
        <taxon>Paraconexibacter</taxon>
    </lineage>
</organism>
<evidence type="ECO:0000313" key="3">
    <source>
        <dbReference type="Proteomes" id="UP001056035"/>
    </source>
</evidence>
<dbReference type="RefSeq" id="WP_254570024.1">
    <property type="nucleotide sequence ID" value="NZ_CP098502.1"/>
</dbReference>